<sequence>NPLSTRSSWLGITLNEVENQLKRSGSKPLGSMSVDEVLENLWMSSESSSSRHHVSSDLSISPAVARKKTVDEVWRDIRRGCRRRNLEAPPSSSLGETTLEDFLVQAGMYASS</sequence>
<dbReference type="GO" id="GO:0003700">
    <property type="term" value="F:DNA-binding transcription factor activity"/>
    <property type="evidence" value="ECO:0007669"/>
    <property type="project" value="InterPro"/>
</dbReference>
<reference evidence="4 5" key="1">
    <citation type="journal article" date="2013" name="BMC Genomics">
        <title>The miniature genome of a carnivorous plant Genlisea aurea contains a low number of genes and short non-coding sequences.</title>
        <authorList>
            <person name="Leushkin E.V."/>
            <person name="Sutormin R.A."/>
            <person name="Nabieva E.R."/>
            <person name="Penin A.A."/>
            <person name="Kondrashov A.S."/>
            <person name="Logacheva M.D."/>
        </authorList>
    </citation>
    <scope>NUCLEOTIDE SEQUENCE [LARGE SCALE GENOMIC DNA]</scope>
</reference>
<evidence type="ECO:0000256" key="3">
    <source>
        <dbReference type="ARBA" id="ARBA00023242"/>
    </source>
</evidence>
<keyword evidence="3" id="KW-0539">Nucleus</keyword>
<dbReference type="GO" id="GO:0045893">
    <property type="term" value="P:positive regulation of DNA-templated transcription"/>
    <property type="evidence" value="ECO:0007669"/>
    <property type="project" value="InterPro"/>
</dbReference>
<keyword evidence="5" id="KW-1185">Reference proteome</keyword>
<accession>S8E0B4</accession>
<evidence type="ECO:0000256" key="2">
    <source>
        <dbReference type="ARBA" id="ARBA00023125"/>
    </source>
</evidence>
<dbReference type="GO" id="GO:0003677">
    <property type="term" value="F:DNA binding"/>
    <property type="evidence" value="ECO:0007669"/>
    <property type="project" value="UniProtKB-KW"/>
</dbReference>
<protein>
    <submittedName>
        <fullName evidence="4">Uncharacterized protein</fullName>
    </submittedName>
</protein>
<dbReference type="AlphaFoldDB" id="S8E0B4"/>
<dbReference type="EMBL" id="AUSU01002295">
    <property type="protein sequence ID" value="EPS69098.1"/>
    <property type="molecule type" value="Genomic_DNA"/>
</dbReference>
<evidence type="ECO:0000313" key="4">
    <source>
        <dbReference type="EMBL" id="EPS69098.1"/>
    </source>
</evidence>
<feature type="non-terminal residue" evidence="4">
    <location>
        <position position="1"/>
    </location>
</feature>
<keyword evidence="2" id="KW-0238">DNA-binding</keyword>
<feature type="non-terminal residue" evidence="4">
    <location>
        <position position="112"/>
    </location>
</feature>
<name>S8E0B4_9LAMI</name>
<dbReference type="GO" id="GO:0005634">
    <property type="term" value="C:nucleus"/>
    <property type="evidence" value="ECO:0007669"/>
    <property type="project" value="UniProtKB-SubCell"/>
</dbReference>
<proteinExistence type="predicted"/>
<organism evidence="4 5">
    <name type="scientific">Genlisea aurea</name>
    <dbReference type="NCBI Taxonomy" id="192259"/>
    <lineage>
        <taxon>Eukaryota</taxon>
        <taxon>Viridiplantae</taxon>
        <taxon>Streptophyta</taxon>
        <taxon>Embryophyta</taxon>
        <taxon>Tracheophyta</taxon>
        <taxon>Spermatophyta</taxon>
        <taxon>Magnoliopsida</taxon>
        <taxon>eudicotyledons</taxon>
        <taxon>Gunneridae</taxon>
        <taxon>Pentapetalae</taxon>
        <taxon>asterids</taxon>
        <taxon>lamiids</taxon>
        <taxon>Lamiales</taxon>
        <taxon>Lentibulariaceae</taxon>
        <taxon>Genlisea</taxon>
    </lineage>
</organism>
<gene>
    <name evidence="4" type="ORF">M569_05671</name>
</gene>
<dbReference type="OrthoDB" id="644067at2759"/>
<dbReference type="PANTHER" id="PTHR22952:SF390">
    <property type="entry name" value="ABSCISIC ACID-INSENSITIVE 5-LIKE PROTEIN 2"/>
    <property type="match status" value="1"/>
</dbReference>
<dbReference type="InterPro" id="IPR043452">
    <property type="entry name" value="BZIP46-like"/>
</dbReference>
<evidence type="ECO:0000256" key="1">
    <source>
        <dbReference type="ARBA" id="ARBA00004123"/>
    </source>
</evidence>
<comment type="subcellular location">
    <subcellularLocation>
        <location evidence="1">Nucleus</location>
    </subcellularLocation>
</comment>
<comment type="caution">
    <text evidence="4">The sequence shown here is derived from an EMBL/GenBank/DDBJ whole genome shotgun (WGS) entry which is preliminary data.</text>
</comment>
<dbReference type="Proteomes" id="UP000015453">
    <property type="component" value="Unassembled WGS sequence"/>
</dbReference>
<evidence type="ECO:0000313" key="5">
    <source>
        <dbReference type="Proteomes" id="UP000015453"/>
    </source>
</evidence>
<dbReference type="PANTHER" id="PTHR22952">
    <property type="entry name" value="CAMP-RESPONSE ELEMENT BINDING PROTEIN-RELATED"/>
    <property type="match status" value="1"/>
</dbReference>